<dbReference type="InterPro" id="IPR050351">
    <property type="entry name" value="BphY/WalK/GraS-like"/>
</dbReference>
<dbReference type="EMBL" id="JACLCP010000001">
    <property type="protein sequence ID" value="MBC2843762.1"/>
    <property type="molecule type" value="Genomic_DNA"/>
</dbReference>
<evidence type="ECO:0000259" key="8">
    <source>
        <dbReference type="PROSITE" id="PS50109"/>
    </source>
</evidence>
<keyword evidence="4" id="KW-0808">Transferase</keyword>
<comment type="catalytic activity">
    <reaction evidence="1">
        <text>ATP + protein L-histidine = ADP + protein N-phospho-L-histidine.</text>
        <dbReference type="EC" id="2.7.13.3"/>
    </reaction>
</comment>
<feature type="domain" description="Histidine kinase" evidence="8">
    <location>
        <begin position="223"/>
        <end position="422"/>
    </location>
</feature>
<evidence type="ECO:0000313" key="10">
    <source>
        <dbReference type="Proteomes" id="UP000533900"/>
    </source>
</evidence>
<dbReference type="InterPro" id="IPR003594">
    <property type="entry name" value="HATPase_dom"/>
</dbReference>
<keyword evidence="6" id="KW-0902">Two-component regulatory system</keyword>
<evidence type="ECO:0000256" key="4">
    <source>
        <dbReference type="ARBA" id="ARBA00022679"/>
    </source>
</evidence>
<feature type="transmembrane region" description="Helical" evidence="7">
    <location>
        <begin position="6"/>
        <end position="24"/>
    </location>
</feature>
<keyword evidence="7" id="KW-1133">Transmembrane helix</keyword>
<evidence type="ECO:0000256" key="2">
    <source>
        <dbReference type="ARBA" id="ARBA00012438"/>
    </source>
</evidence>
<dbReference type="InterPro" id="IPR004358">
    <property type="entry name" value="Sig_transdc_His_kin-like_C"/>
</dbReference>
<proteinExistence type="predicted"/>
<protein>
    <recommendedName>
        <fullName evidence="2">histidine kinase</fullName>
        <ecNumber evidence="2">2.7.13.3</ecNumber>
    </recommendedName>
</protein>
<dbReference type="InterPro" id="IPR036097">
    <property type="entry name" value="HisK_dim/P_sf"/>
</dbReference>
<dbReference type="CDD" id="cd00075">
    <property type="entry name" value="HATPase"/>
    <property type="match status" value="1"/>
</dbReference>
<dbReference type="RefSeq" id="WP_185787477.1">
    <property type="nucleotide sequence ID" value="NZ_JACLCP010000001.1"/>
</dbReference>
<dbReference type="GO" id="GO:0016036">
    <property type="term" value="P:cellular response to phosphate starvation"/>
    <property type="evidence" value="ECO:0007669"/>
    <property type="project" value="TreeGrafter"/>
</dbReference>
<feature type="transmembrane region" description="Helical" evidence="7">
    <location>
        <begin position="183"/>
        <end position="205"/>
    </location>
</feature>
<organism evidence="9 10">
    <name type="scientific">Winogradskyella flava</name>
    <dbReference type="NCBI Taxonomy" id="1884876"/>
    <lineage>
        <taxon>Bacteria</taxon>
        <taxon>Pseudomonadati</taxon>
        <taxon>Bacteroidota</taxon>
        <taxon>Flavobacteriia</taxon>
        <taxon>Flavobacteriales</taxon>
        <taxon>Flavobacteriaceae</taxon>
        <taxon>Winogradskyella</taxon>
    </lineage>
</organism>
<dbReference type="Gene3D" id="3.30.565.10">
    <property type="entry name" value="Histidine kinase-like ATPase, C-terminal domain"/>
    <property type="match status" value="1"/>
</dbReference>
<dbReference type="GO" id="GO:0004721">
    <property type="term" value="F:phosphoprotein phosphatase activity"/>
    <property type="evidence" value="ECO:0007669"/>
    <property type="project" value="TreeGrafter"/>
</dbReference>
<dbReference type="PRINTS" id="PR00344">
    <property type="entry name" value="BCTRLSENSOR"/>
</dbReference>
<dbReference type="SUPFAM" id="SSF55874">
    <property type="entry name" value="ATPase domain of HSP90 chaperone/DNA topoisomerase II/histidine kinase"/>
    <property type="match status" value="1"/>
</dbReference>
<dbReference type="AlphaFoldDB" id="A0A842IKE8"/>
<keyword evidence="10" id="KW-1185">Reference proteome</keyword>
<keyword evidence="5 9" id="KW-0418">Kinase</keyword>
<evidence type="ECO:0000256" key="6">
    <source>
        <dbReference type="ARBA" id="ARBA00023012"/>
    </source>
</evidence>
<dbReference type="PANTHER" id="PTHR45453:SF1">
    <property type="entry name" value="PHOSPHATE REGULON SENSOR PROTEIN PHOR"/>
    <property type="match status" value="1"/>
</dbReference>
<dbReference type="Proteomes" id="UP000533900">
    <property type="component" value="Unassembled WGS sequence"/>
</dbReference>
<dbReference type="PANTHER" id="PTHR45453">
    <property type="entry name" value="PHOSPHATE REGULON SENSOR PROTEIN PHOR"/>
    <property type="match status" value="1"/>
</dbReference>
<dbReference type="GO" id="GO:0005886">
    <property type="term" value="C:plasma membrane"/>
    <property type="evidence" value="ECO:0007669"/>
    <property type="project" value="TreeGrafter"/>
</dbReference>
<dbReference type="SUPFAM" id="SSF47384">
    <property type="entry name" value="Homodimeric domain of signal transducing histidine kinase"/>
    <property type="match status" value="1"/>
</dbReference>
<dbReference type="EC" id="2.7.13.3" evidence="2"/>
<evidence type="ECO:0000313" key="9">
    <source>
        <dbReference type="EMBL" id="MBC2843762.1"/>
    </source>
</evidence>
<dbReference type="Gene3D" id="1.10.287.130">
    <property type="match status" value="1"/>
</dbReference>
<dbReference type="SMART" id="SM00388">
    <property type="entry name" value="HisKA"/>
    <property type="match status" value="1"/>
</dbReference>
<evidence type="ECO:0000256" key="3">
    <source>
        <dbReference type="ARBA" id="ARBA00022553"/>
    </source>
</evidence>
<dbReference type="Pfam" id="PF00512">
    <property type="entry name" value="HisKA"/>
    <property type="match status" value="1"/>
</dbReference>
<dbReference type="PROSITE" id="PS50109">
    <property type="entry name" value="HIS_KIN"/>
    <property type="match status" value="1"/>
</dbReference>
<dbReference type="GO" id="GO:0000155">
    <property type="term" value="F:phosphorelay sensor kinase activity"/>
    <property type="evidence" value="ECO:0007669"/>
    <property type="project" value="InterPro"/>
</dbReference>
<dbReference type="InterPro" id="IPR005467">
    <property type="entry name" value="His_kinase_dom"/>
</dbReference>
<gene>
    <name evidence="9" type="ORF">H7F21_01565</name>
</gene>
<dbReference type="InterPro" id="IPR003661">
    <property type="entry name" value="HisK_dim/P_dom"/>
</dbReference>
<accession>A0A842IKE8</accession>
<sequence>MKRNSIIIIVLSLLILVSLIIWQLNHLNEEYQLKSDLDKTEMQAVLLESAIELRKIENVDKSLRNELDRLSHFTDSILNKNFKSFDSNIIWGYFNGLKEPIASLNSNTSNNELEESSLKVCTSCLLMIGIVKDVDPGTVGAKDIEESGYILDHTPAQMRDVRGIDEADLKYLHILPSPKKIGLLHYAVPIVFLIGLSSLFIWLIYLNNKQTKLIKQKNEFVNHLSHQFQTPLSSIKLSANLLVNKKASNENELITIIQTESNRLENHIKTVLHWVKSDADRLHINKKVISVTDIIERSLKQMKPVFITNKTKISFIPSEDDFKVLADENHLQLMLFNIWENAIKHNEKPIELTIDYFTNEGYISIRTSDNGIGLPKDIAPEKFKGLGLAYVHRLMSEHLGNMELDSVKNKGLSVQLNFPTSND</sequence>
<dbReference type="SMART" id="SM00387">
    <property type="entry name" value="HATPase_c"/>
    <property type="match status" value="1"/>
</dbReference>
<dbReference type="CDD" id="cd00082">
    <property type="entry name" value="HisKA"/>
    <property type="match status" value="1"/>
</dbReference>
<comment type="caution">
    <text evidence="9">The sequence shown here is derived from an EMBL/GenBank/DDBJ whole genome shotgun (WGS) entry which is preliminary data.</text>
</comment>
<keyword evidence="7" id="KW-0472">Membrane</keyword>
<keyword evidence="3" id="KW-0597">Phosphoprotein</keyword>
<dbReference type="InterPro" id="IPR036890">
    <property type="entry name" value="HATPase_C_sf"/>
</dbReference>
<evidence type="ECO:0000256" key="5">
    <source>
        <dbReference type="ARBA" id="ARBA00022777"/>
    </source>
</evidence>
<dbReference type="Pfam" id="PF02518">
    <property type="entry name" value="HATPase_c"/>
    <property type="match status" value="1"/>
</dbReference>
<name>A0A842IKE8_9FLAO</name>
<keyword evidence="7" id="KW-0812">Transmembrane</keyword>
<reference evidence="9" key="1">
    <citation type="submission" date="2020-08" db="EMBL/GenBank/DDBJ databases">
        <title>Winogradskyella ouciana sp. nov., isolated from the hadal seawater of the Mariana Trench.</title>
        <authorList>
            <person name="He X."/>
        </authorList>
    </citation>
    <scope>NUCLEOTIDE SEQUENCE [LARGE SCALE GENOMIC DNA]</scope>
    <source>
        <strain evidence="9">KCTC 52348</strain>
    </source>
</reference>
<evidence type="ECO:0000256" key="7">
    <source>
        <dbReference type="SAM" id="Phobius"/>
    </source>
</evidence>
<evidence type="ECO:0000256" key="1">
    <source>
        <dbReference type="ARBA" id="ARBA00000085"/>
    </source>
</evidence>